<dbReference type="Pfam" id="PF13474">
    <property type="entry name" value="SnoaL_3"/>
    <property type="match status" value="1"/>
</dbReference>
<feature type="region of interest" description="Disordered" evidence="5">
    <location>
        <begin position="183"/>
        <end position="257"/>
    </location>
</feature>
<feature type="domain" description="Cytochrome c" evidence="7">
    <location>
        <begin position="78"/>
        <end position="164"/>
    </location>
</feature>
<dbReference type="InterPro" id="IPR009056">
    <property type="entry name" value="Cyt_c-like_dom"/>
</dbReference>
<reference evidence="8 9" key="1">
    <citation type="submission" date="2018-05" db="EMBL/GenBank/DDBJ databases">
        <title>Abyssibacter profundi OUC007T gen. nov., sp. nov, a marine bacterium isolated from seawater of the Mariana Trench.</title>
        <authorList>
            <person name="Zhou S."/>
        </authorList>
    </citation>
    <scope>NUCLEOTIDE SEQUENCE [LARGE SCALE GENOMIC DNA]</scope>
    <source>
        <strain evidence="8 9">OUC007</strain>
    </source>
</reference>
<gene>
    <name evidence="8" type="ORF">DEH80_10030</name>
</gene>
<dbReference type="Pfam" id="PF13442">
    <property type="entry name" value="Cytochrome_CBB3"/>
    <property type="match status" value="1"/>
</dbReference>
<evidence type="ECO:0000256" key="3">
    <source>
        <dbReference type="ARBA" id="ARBA00023004"/>
    </source>
</evidence>
<dbReference type="SUPFAM" id="SSF54427">
    <property type="entry name" value="NTF2-like"/>
    <property type="match status" value="1"/>
</dbReference>
<dbReference type="GO" id="GO:0020037">
    <property type="term" value="F:heme binding"/>
    <property type="evidence" value="ECO:0007669"/>
    <property type="project" value="InterPro"/>
</dbReference>
<keyword evidence="6" id="KW-1133">Transmembrane helix</keyword>
<evidence type="ECO:0000256" key="2">
    <source>
        <dbReference type="ARBA" id="ARBA00022723"/>
    </source>
</evidence>
<evidence type="ECO:0000313" key="9">
    <source>
        <dbReference type="Proteomes" id="UP000251800"/>
    </source>
</evidence>
<evidence type="ECO:0000256" key="4">
    <source>
        <dbReference type="PROSITE-ProRule" id="PRU00433"/>
    </source>
</evidence>
<evidence type="ECO:0000256" key="1">
    <source>
        <dbReference type="ARBA" id="ARBA00022617"/>
    </source>
</evidence>
<feature type="compositionally biased region" description="Basic and acidic residues" evidence="5">
    <location>
        <begin position="237"/>
        <end position="257"/>
    </location>
</feature>
<dbReference type="EMBL" id="QEQK01000008">
    <property type="protein sequence ID" value="PWN55757.1"/>
    <property type="molecule type" value="Genomic_DNA"/>
</dbReference>
<sequence length="385" mass="41322">MITTMGGTDMKRFVLGAVTAIIGVGVIALAVPLTGLYNVAATERDVGPVAWLLHTTYHQSVQRRARDVDVPADYASDASVLIGARNFDAMCSTCHTPPGLGDTPVATGLNPQPPALLDIADHSTPAEQFWVIDNGVRMTGMPAFGPTHESSELWGLVGFLQAMKGADANTYRSLVTRAGKVLDADDGHDHRHGPGDDSSDDGSAADAPATDGDGDHPHSDTDDGHAHDHGSPPPTRETPKDDHSDHDHSHAEPTKPLARNDAEALANEFYDALADGDEVAVRRVLADQVLIFESGGVESSMDEYAGHHMPSDMAFLQQAKREPLSRSSDIQDDRAWVATRSRLTAQLGDRAIDVISTETLVMHRDAEQWRIAHVHWSSGKANGEH</sequence>
<keyword evidence="9" id="KW-1185">Reference proteome</keyword>
<evidence type="ECO:0000313" key="8">
    <source>
        <dbReference type="EMBL" id="PWN55757.1"/>
    </source>
</evidence>
<dbReference type="Gene3D" id="1.10.760.10">
    <property type="entry name" value="Cytochrome c-like domain"/>
    <property type="match status" value="1"/>
</dbReference>
<name>A0A363UK55_9GAMM</name>
<dbReference type="SUPFAM" id="SSF46626">
    <property type="entry name" value="Cytochrome c"/>
    <property type="match status" value="1"/>
</dbReference>
<dbReference type="AlphaFoldDB" id="A0A363UK55"/>
<evidence type="ECO:0000256" key="6">
    <source>
        <dbReference type="SAM" id="Phobius"/>
    </source>
</evidence>
<accession>A0A363UK55</accession>
<protein>
    <recommendedName>
        <fullName evidence="7">Cytochrome c domain-containing protein</fullName>
    </recommendedName>
</protein>
<keyword evidence="1 4" id="KW-0349">Heme</keyword>
<dbReference type="InterPro" id="IPR032710">
    <property type="entry name" value="NTF2-like_dom_sf"/>
</dbReference>
<feature type="compositionally biased region" description="Low complexity" evidence="5">
    <location>
        <begin position="201"/>
        <end position="211"/>
    </location>
</feature>
<evidence type="ECO:0000259" key="7">
    <source>
        <dbReference type="PROSITE" id="PS51007"/>
    </source>
</evidence>
<feature type="transmembrane region" description="Helical" evidence="6">
    <location>
        <begin position="12"/>
        <end position="37"/>
    </location>
</feature>
<keyword evidence="3 4" id="KW-0408">Iron</keyword>
<comment type="caution">
    <text evidence="8">The sequence shown here is derived from an EMBL/GenBank/DDBJ whole genome shotgun (WGS) entry which is preliminary data.</text>
</comment>
<dbReference type="GO" id="GO:0046872">
    <property type="term" value="F:metal ion binding"/>
    <property type="evidence" value="ECO:0007669"/>
    <property type="project" value="UniProtKB-KW"/>
</dbReference>
<dbReference type="InterPro" id="IPR037401">
    <property type="entry name" value="SnoaL-like"/>
</dbReference>
<dbReference type="GO" id="GO:0009055">
    <property type="term" value="F:electron transfer activity"/>
    <property type="evidence" value="ECO:0007669"/>
    <property type="project" value="InterPro"/>
</dbReference>
<dbReference type="PROSITE" id="PS51007">
    <property type="entry name" value="CYTC"/>
    <property type="match status" value="1"/>
</dbReference>
<evidence type="ECO:0000256" key="5">
    <source>
        <dbReference type="SAM" id="MobiDB-lite"/>
    </source>
</evidence>
<proteinExistence type="predicted"/>
<dbReference type="InterPro" id="IPR036909">
    <property type="entry name" value="Cyt_c-like_dom_sf"/>
</dbReference>
<keyword evidence="2 4" id="KW-0479">Metal-binding</keyword>
<feature type="compositionally biased region" description="Basic and acidic residues" evidence="5">
    <location>
        <begin position="213"/>
        <end position="230"/>
    </location>
</feature>
<dbReference type="Gene3D" id="3.10.450.50">
    <property type="match status" value="1"/>
</dbReference>
<organism evidence="8 9">
    <name type="scientific">Abyssibacter profundi</name>
    <dbReference type="NCBI Taxonomy" id="2182787"/>
    <lineage>
        <taxon>Bacteria</taxon>
        <taxon>Pseudomonadati</taxon>
        <taxon>Pseudomonadota</taxon>
        <taxon>Gammaproteobacteria</taxon>
        <taxon>Chromatiales</taxon>
        <taxon>Oceanococcaceae</taxon>
        <taxon>Abyssibacter</taxon>
    </lineage>
</organism>
<keyword evidence="6" id="KW-0812">Transmembrane</keyword>
<keyword evidence="6" id="KW-0472">Membrane</keyword>
<feature type="compositionally biased region" description="Basic and acidic residues" evidence="5">
    <location>
        <begin position="183"/>
        <end position="195"/>
    </location>
</feature>
<dbReference type="Proteomes" id="UP000251800">
    <property type="component" value="Unassembled WGS sequence"/>
</dbReference>
<dbReference type="OrthoDB" id="9779283at2"/>